<dbReference type="GO" id="GO:0005737">
    <property type="term" value="C:cytoplasm"/>
    <property type="evidence" value="ECO:0007669"/>
    <property type="project" value="TreeGrafter"/>
</dbReference>
<dbReference type="Gene3D" id="3.40.50.620">
    <property type="entry name" value="HUPs"/>
    <property type="match status" value="1"/>
</dbReference>
<accession>A0A9W8EBM4</accession>
<protein>
    <recommendedName>
        <fullName evidence="4">DUF218 domain-containing protein</fullName>
    </recommendedName>
</protein>
<feature type="compositionally biased region" description="Polar residues" evidence="1">
    <location>
        <begin position="1"/>
        <end position="30"/>
    </location>
</feature>
<dbReference type="EMBL" id="JANBQB010000002">
    <property type="protein sequence ID" value="KAJ1985285.1"/>
    <property type="molecule type" value="Genomic_DNA"/>
</dbReference>
<gene>
    <name evidence="2" type="ORF">H4R34_000105</name>
</gene>
<dbReference type="PANTHER" id="PTHR28110:SF1">
    <property type="entry name" value="TRANSMEMBRANE PROTEIN"/>
    <property type="match status" value="1"/>
</dbReference>
<dbReference type="PANTHER" id="PTHR28110">
    <property type="entry name" value="TRANSMEMBRANE PROTEIN"/>
    <property type="match status" value="1"/>
</dbReference>
<evidence type="ECO:0000313" key="2">
    <source>
        <dbReference type="EMBL" id="KAJ1985285.1"/>
    </source>
</evidence>
<dbReference type="InterPro" id="IPR055323">
    <property type="entry name" value="C57A10.07/YOR238W"/>
</dbReference>
<sequence length="296" mass="33397">MTTTDSHPVPISNPTATTGAIGSKGHSNTDPLAVKPITPPPFEQLDQSRYAGLTDLIIVACHAVYLGNPYDTRQIRQSEAWTLESFQHNSDVEGFLAHLGAGLDAMRANPRALLLFSGGQTHFTAGMRSEAQSYWEIAQAQQWLQAPNFWRVSTEEHAHDSFENLMFSLCRFHELTGHYPRNVTVVSYPFKQERFTRLHRAALKLPESKFHYIALPQESTPDPVKADGERANALTLFESDPYGCTGRLYLKRQGRNPFLRSHPYRHSCPELQPLLDYCQDSSNTAIYPDPLPWESN</sequence>
<evidence type="ECO:0000256" key="1">
    <source>
        <dbReference type="SAM" id="MobiDB-lite"/>
    </source>
</evidence>
<name>A0A9W8EBM4_9FUNG</name>
<dbReference type="AlphaFoldDB" id="A0A9W8EBM4"/>
<dbReference type="Proteomes" id="UP001151582">
    <property type="component" value="Unassembled WGS sequence"/>
</dbReference>
<reference evidence="2" key="1">
    <citation type="submission" date="2022-07" db="EMBL/GenBank/DDBJ databases">
        <title>Phylogenomic reconstructions and comparative analyses of Kickxellomycotina fungi.</title>
        <authorList>
            <person name="Reynolds N.K."/>
            <person name="Stajich J.E."/>
            <person name="Barry K."/>
            <person name="Grigoriev I.V."/>
            <person name="Crous P."/>
            <person name="Smith M.E."/>
        </authorList>
    </citation>
    <scope>NUCLEOTIDE SEQUENCE</scope>
    <source>
        <strain evidence="2">RSA 567</strain>
    </source>
</reference>
<dbReference type="InterPro" id="IPR014729">
    <property type="entry name" value="Rossmann-like_a/b/a_fold"/>
</dbReference>
<evidence type="ECO:0008006" key="4">
    <source>
        <dbReference type="Google" id="ProtNLM"/>
    </source>
</evidence>
<keyword evidence="3" id="KW-1185">Reference proteome</keyword>
<proteinExistence type="predicted"/>
<feature type="region of interest" description="Disordered" evidence="1">
    <location>
        <begin position="1"/>
        <end position="33"/>
    </location>
</feature>
<evidence type="ECO:0000313" key="3">
    <source>
        <dbReference type="Proteomes" id="UP001151582"/>
    </source>
</evidence>
<dbReference type="OrthoDB" id="4347at2759"/>
<organism evidence="2 3">
    <name type="scientific">Dimargaris verticillata</name>
    <dbReference type="NCBI Taxonomy" id="2761393"/>
    <lineage>
        <taxon>Eukaryota</taxon>
        <taxon>Fungi</taxon>
        <taxon>Fungi incertae sedis</taxon>
        <taxon>Zoopagomycota</taxon>
        <taxon>Kickxellomycotina</taxon>
        <taxon>Dimargaritomycetes</taxon>
        <taxon>Dimargaritales</taxon>
        <taxon>Dimargaritaceae</taxon>
        <taxon>Dimargaris</taxon>
    </lineage>
</organism>
<comment type="caution">
    <text evidence="2">The sequence shown here is derived from an EMBL/GenBank/DDBJ whole genome shotgun (WGS) entry which is preliminary data.</text>
</comment>